<dbReference type="AlphaFoldDB" id="A0A4Y2LYF3"/>
<dbReference type="SUPFAM" id="SSF54695">
    <property type="entry name" value="POZ domain"/>
    <property type="match status" value="1"/>
</dbReference>
<accession>A0A4Y2LYF3</accession>
<gene>
    <name evidence="2" type="ORF">AVEN_49471_1</name>
</gene>
<protein>
    <recommendedName>
        <fullName evidence="1">BTB domain-containing protein</fullName>
    </recommendedName>
</protein>
<dbReference type="Pfam" id="PF00651">
    <property type="entry name" value="BTB"/>
    <property type="match status" value="1"/>
</dbReference>
<dbReference type="InterPro" id="IPR000210">
    <property type="entry name" value="BTB/POZ_dom"/>
</dbReference>
<dbReference type="EMBL" id="BGPR01279410">
    <property type="protein sequence ID" value="GBN19825.1"/>
    <property type="molecule type" value="Genomic_DNA"/>
</dbReference>
<sequence>MKISLRRLQNDENAVTVVDVIYKVICDEEIKISDKSTFVYNNETALNDRYYYSASFYKSKKDYVTVECKLRPNKIMIKDVRHDNLDETLPVHLRKLLQSGELCDTIIQVGNHQLMAHLVIICARLPKLLSPPSSREKGKRIIKINDLPVSVVKEMLKYAYTGQAYIESDSISVYKDILDKYNPNFFQRCSWEDNPLATTFFNYETDSLLWSLKGVSIKSNLGRDRIELLRLHPIELELSLEILESEEDKKGLTLTFKFCCEEMPKATIFSCKYSLINEDSKETFELGETETLLRSNITQGKLKLCSLMELMRGKSILCAKEDFLILRTDFKFCYGSRKSSIENLYEGQFEISRCTSCALLSADMEHLHRFVGYTDI</sequence>
<comment type="caution">
    <text evidence="2">The sequence shown here is derived from an EMBL/GenBank/DDBJ whole genome shotgun (WGS) entry which is preliminary data.</text>
</comment>
<dbReference type="SMART" id="SM00225">
    <property type="entry name" value="BTB"/>
    <property type="match status" value="1"/>
</dbReference>
<dbReference type="Gene3D" id="3.30.710.10">
    <property type="entry name" value="Potassium Channel Kv1.1, Chain A"/>
    <property type="match status" value="1"/>
</dbReference>
<dbReference type="PROSITE" id="PS50097">
    <property type="entry name" value="BTB"/>
    <property type="match status" value="1"/>
</dbReference>
<evidence type="ECO:0000313" key="3">
    <source>
        <dbReference type="Proteomes" id="UP000499080"/>
    </source>
</evidence>
<feature type="non-terminal residue" evidence="2">
    <location>
        <position position="376"/>
    </location>
</feature>
<evidence type="ECO:0000259" key="1">
    <source>
        <dbReference type="PROSITE" id="PS50097"/>
    </source>
</evidence>
<reference evidence="2 3" key="1">
    <citation type="journal article" date="2019" name="Sci. Rep.">
        <title>Orb-weaving spider Araneus ventricosus genome elucidates the spidroin gene catalogue.</title>
        <authorList>
            <person name="Kono N."/>
            <person name="Nakamura H."/>
            <person name="Ohtoshi R."/>
            <person name="Moran D.A.P."/>
            <person name="Shinohara A."/>
            <person name="Yoshida Y."/>
            <person name="Fujiwara M."/>
            <person name="Mori M."/>
            <person name="Tomita M."/>
            <person name="Arakawa K."/>
        </authorList>
    </citation>
    <scope>NUCLEOTIDE SEQUENCE [LARGE SCALE GENOMIC DNA]</scope>
</reference>
<proteinExistence type="predicted"/>
<feature type="domain" description="BTB" evidence="1">
    <location>
        <begin position="103"/>
        <end position="168"/>
    </location>
</feature>
<dbReference type="InterPro" id="IPR011333">
    <property type="entry name" value="SKP1/BTB/POZ_sf"/>
</dbReference>
<name>A0A4Y2LYF3_ARAVE</name>
<keyword evidence="3" id="KW-1185">Reference proteome</keyword>
<evidence type="ECO:0000313" key="2">
    <source>
        <dbReference type="EMBL" id="GBN19825.1"/>
    </source>
</evidence>
<organism evidence="2 3">
    <name type="scientific">Araneus ventricosus</name>
    <name type="common">Orbweaver spider</name>
    <name type="synonym">Epeira ventricosa</name>
    <dbReference type="NCBI Taxonomy" id="182803"/>
    <lineage>
        <taxon>Eukaryota</taxon>
        <taxon>Metazoa</taxon>
        <taxon>Ecdysozoa</taxon>
        <taxon>Arthropoda</taxon>
        <taxon>Chelicerata</taxon>
        <taxon>Arachnida</taxon>
        <taxon>Araneae</taxon>
        <taxon>Araneomorphae</taxon>
        <taxon>Entelegynae</taxon>
        <taxon>Araneoidea</taxon>
        <taxon>Araneidae</taxon>
        <taxon>Araneus</taxon>
    </lineage>
</organism>
<dbReference type="Proteomes" id="UP000499080">
    <property type="component" value="Unassembled WGS sequence"/>
</dbReference>